<accession>A0A5M7BT08</accession>
<feature type="domain" description="DUF397" evidence="1">
    <location>
        <begin position="6"/>
        <end position="60"/>
    </location>
</feature>
<dbReference type="RefSeq" id="WP_150068506.1">
    <property type="nucleotide sequence ID" value="NZ_VWPH01000009.1"/>
</dbReference>
<evidence type="ECO:0000313" key="3">
    <source>
        <dbReference type="Proteomes" id="UP000323946"/>
    </source>
</evidence>
<dbReference type="InterPro" id="IPR007278">
    <property type="entry name" value="DUF397"/>
</dbReference>
<dbReference type="AlphaFoldDB" id="A0A5M7BT08"/>
<dbReference type="OrthoDB" id="4564763at2"/>
<sequence length="67" mass="6880">MSTTPTWRKSSRSAQAGNCVEVASAGGTDAALVRDSKLGDESPVLSLSEKAFGSFVSSVKAGRFDLG</sequence>
<comment type="caution">
    <text evidence="2">The sequence shown here is derived from an EMBL/GenBank/DDBJ whole genome shotgun (WGS) entry which is preliminary data.</text>
</comment>
<proteinExistence type="predicted"/>
<protein>
    <submittedName>
        <fullName evidence="2">DUF397 domain-containing protein</fullName>
    </submittedName>
</protein>
<name>A0A5M7BT08_SACHI</name>
<evidence type="ECO:0000259" key="1">
    <source>
        <dbReference type="Pfam" id="PF04149"/>
    </source>
</evidence>
<dbReference type="Pfam" id="PF04149">
    <property type="entry name" value="DUF397"/>
    <property type="match status" value="1"/>
</dbReference>
<dbReference type="Proteomes" id="UP000323946">
    <property type="component" value="Unassembled WGS sequence"/>
</dbReference>
<dbReference type="EMBL" id="VWPH01000009">
    <property type="protein sequence ID" value="KAA5831298.1"/>
    <property type="molecule type" value="Genomic_DNA"/>
</dbReference>
<gene>
    <name evidence="2" type="ORF">F1721_21420</name>
</gene>
<keyword evidence="3" id="KW-1185">Reference proteome</keyword>
<reference evidence="2 3" key="1">
    <citation type="submission" date="2019-09" db="EMBL/GenBank/DDBJ databases">
        <title>Draft genome sequence of the thermophilic Saccharopolyspora hirsuta VKM Ac-666T.</title>
        <authorList>
            <person name="Lobastova T.G."/>
            <person name="Fokina V."/>
            <person name="Bragin E.Y."/>
            <person name="Shtratnikova V.Y."/>
            <person name="Starodumova I.P."/>
            <person name="Tarlachkov S.V."/>
            <person name="Donova M.V."/>
        </authorList>
    </citation>
    <scope>NUCLEOTIDE SEQUENCE [LARGE SCALE GENOMIC DNA]</scope>
    <source>
        <strain evidence="2 3">VKM Ac-666</strain>
    </source>
</reference>
<evidence type="ECO:0000313" key="2">
    <source>
        <dbReference type="EMBL" id="KAA5831298.1"/>
    </source>
</evidence>
<organism evidence="2 3">
    <name type="scientific">Saccharopolyspora hirsuta</name>
    <dbReference type="NCBI Taxonomy" id="1837"/>
    <lineage>
        <taxon>Bacteria</taxon>
        <taxon>Bacillati</taxon>
        <taxon>Actinomycetota</taxon>
        <taxon>Actinomycetes</taxon>
        <taxon>Pseudonocardiales</taxon>
        <taxon>Pseudonocardiaceae</taxon>
        <taxon>Saccharopolyspora</taxon>
    </lineage>
</organism>